<evidence type="ECO:0000313" key="1">
    <source>
        <dbReference type="EMBL" id="EPX58286.1"/>
    </source>
</evidence>
<keyword evidence="2" id="KW-1185">Reference proteome</keyword>
<dbReference type="EMBL" id="ANAH02000025">
    <property type="protein sequence ID" value="EPX58286.1"/>
    <property type="molecule type" value="Genomic_DNA"/>
</dbReference>
<organism evidence="1 2">
    <name type="scientific">Cystobacter fuscus (strain ATCC 25194 / DSM 2262 / NBRC 100088 / M29)</name>
    <dbReference type="NCBI Taxonomy" id="1242864"/>
    <lineage>
        <taxon>Bacteria</taxon>
        <taxon>Pseudomonadati</taxon>
        <taxon>Myxococcota</taxon>
        <taxon>Myxococcia</taxon>
        <taxon>Myxococcales</taxon>
        <taxon>Cystobacterineae</taxon>
        <taxon>Archangiaceae</taxon>
        <taxon>Cystobacter</taxon>
    </lineage>
</organism>
<gene>
    <name evidence="1" type="ORF">D187_004042</name>
</gene>
<comment type="caution">
    <text evidence="1">The sequence shown here is derived from an EMBL/GenBank/DDBJ whole genome shotgun (WGS) entry which is preliminary data.</text>
</comment>
<dbReference type="AlphaFoldDB" id="S9P513"/>
<sequence length="51" mass="5400">MGLGRWVRSASGSSRATASRTEAIYFSRPSCVHACPASLPWCDSPPGGFID</sequence>
<name>S9P513_CYSF2</name>
<protein>
    <submittedName>
        <fullName evidence="1">Uncharacterized protein</fullName>
    </submittedName>
</protein>
<reference evidence="1" key="1">
    <citation type="submission" date="2013-05" db="EMBL/GenBank/DDBJ databases">
        <title>Genome assembly of Cystobacter fuscus DSM 2262.</title>
        <authorList>
            <person name="Sharma G."/>
            <person name="Khatri I."/>
            <person name="Kaur C."/>
            <person name="Mayilraj S."/>
            <person name="Subramanian S."/>
        </authorList>
    </citation>
    <scope>NUCLEOTIDE SEQUENCE [LARGE SCALE GENOMIC DNA]</scope>
    <source>
        <strain evidence="1">DSM 2262</strain>
    </source>
</reference>
<evidence type="ECO:0000313" key="2">
    <source>
        <dbReference type="Proteomes" id="UP000011682"/>
    </source>
</evidence>
<dbReference type="Proteomes" id="UP000011682">
    <property type="component" value="Unassembled WGS sequence"/>
</dbReference>
<accession>S9P513</accession>
<proteinExistence type="predicted"/>